<evidence type="ECO:0000313" key="4">
    <source>
        <dbReference type="EMBL" id="KAG5934186.1"/>
    </source>
</evidence>
<dbReference type="OrthoDB" id="428260at2759"/>
<accession>A0A9P7M9L4</accession>
<evidence type="ECO:0000256" key="2">
    <source>
        <dbReference type="ARBA" id="ARBA00022801"/>
    </source>
</evidence>
<dbReference type="InterPro" id="IPR050789">
    <property type="entry name" value="Diverse_Enzym_Activities"/>
</dbReference>
<dbReference type="PANTHER" id="PTHR43283">
    <property type="entry name" value="BETA-LACTAMASE-RELATED"/>
    <property type="match status" value="1"/>
</dbReference>
<comment type="similarity">
    <text evidence="1">Belongs to the class-A beta-lactamase family.</text>
</comment>
<dbReference type="InterPro" id="IPR001466">
    <property type="entry name" value="Beta-lactam-related"/>
</dbReference>
<evidence type="ECO:0000313" key="5">
    <source>
        <dbReference type="Proteomes" id="UP000706124"/>
    </source>
</evidence>
<evidence type="ECO:0000259" key="3">
    <source>
        <dbReference type="Pfam" id="PF00144"/>
    </source>
</evidence>
<reference evidence="4 5" key="1">
    <citation type="journal article" date="2020" name="bioRxiv">
        <title>Whole genome comparisons of ergot fungi reveals the divergence and evolution of species within the genus Claviceps are the result of varying mechanisms driving genome evolution and host range expansion.</title>
        <authorList>
            <person name="Wyka S.A."/>
            <person name="Mondo S.J."/>
            <person name="Liu M."/>
            <person name="Dettman J."/>
            <person name="Nalam V."/>
            <person name="Broders K.D."/>
        </authorList>
    </citation>
    <scope>NUCLEOTIDE SEQUENCE [LARGE SCALE GENOMIC DNA]</scope>
    <source>
        <strain evidence="4 5">CCC 1485</strain>
    </source>
</reference>
<protein>
    <recommendedName>
        <fullName evidence="3">Beta-lactamase-related domain-containing protein</fullName>
    </recommendedName>
</protein>
<evidence type="ECO:0000256" key="1">
    <source>
        <dbReference type="ARBA" id="ARBA00009009"/>
    </source>
</evidence>
<keyword evidence="5" id="KW-1185">Reference proteome</keyword>
<dbReference type="Proteomes" id="UP000706124">
    <property type="component" value="Unassembled WGS sequence"/>
</dbReference>
<proteinExistence type="inferred from homology"/>
<dbReference type="EMBL" id="SRPO01000324">
    <property type="protein sequence ID" value="KAG5934186.1"/>
    <property type="molecule type" value="Genomic_DNA"/>
</dbReference>
<dbReference type="SUPFAM" id="SSF56601">
    <property type="entry name" value="beta-lactamase/transpeptidase-like"/>
    <property type="match status" value="1"/>
</dbReference>
<dbReference type="AlphaFoldDB" id="A0A9P7M9L4"/>
<gene>
    <name evidence="4" type="ORF">E4U60_004038</name>
</gene>
<name>A0A9P7M9L4_9HYPO</name>
<organism evidence="4 5">
    <name type="scientific">Claviceps pazoutovae</name>
    <dbReference type="NCBI Taxonomy" id="1649127"/>
    <lineage>
        <taxon>Eukaryota</taxon>
        <taxon>Fungi</taxon>
        <taxon>Dikarya</taxon>
        <taxon>Ascomycota</taxon>
        <taxon>Pezizomycotina</taxon>
        <taxon>Sordariomycetes</taxon>
        <taxon>Hypocreomycetidae</taxon>
        <taxon>Hypocreales</taxon>
        <taxon>Clavicipitaceae</taxon>
        <taxon>Claviceps</taxon>
    </lineage>
</organism>
<dbReference type="GO" id="GO:0016787">
    <property type="term" value="F:hydrolase activity"/>
    <property type="evidence" value="ECO:0007669"/>
    <property type="project" value="UniProtKB-KW"/>
</dbReference>
<sequence length="411" mass="46041">MRSSHRGTESFQSYLKACFDEGIASSLVLIAKRRNGSDILDTYMGGPSRALPSQRPIDDQTIFTLASCTKLPTTVAALQLVDKKLITLDEDVSPLLPVLGRQQILVGWQADGSPILRKRRNPITLRQLLTHSSGCGYDFFHPDLKRFRRYQGTTPATQKAKVMEWFNQPLVFEPGQGWEYGAGLDWVGKLIEQISGMSLEVYMSRYVWTPLGASSYTFWPDAPGYTRKLATLARRDRATGKLDVSLEGLDLNRNVKECFGGHGAYCSAADYAELLFSLLANDERVLRPSSVELMFENQLSPESKEALQEVMRTRDLAGGDYYAGEVYSWGLGGLLVEETHDSEAPYDRGPKTLAWCSALNHYWFIDRSKGVCGLLMTHIVPSPDAKIKPLIRAFLQHTYRENARPALPSFL</sequence>
<feature type="domain" description="Beta-lactamase-related" evidence="3">
    <location>
        <begin position="30"/>
        <end position="387"/>
    </location>
</feature>
<keyword evidence="2" id="KW-0378">Hydrolase</keyword>
<dbReference type="PANTHER" id="PTHR43283:SF17">
    <property type="entry name" value="(LOVD), PUTATIVE (AFU_ORTHOLOGUE AFUA_5G00920)-RELATED"/>
    <property type="match status" value="1"/>
</dbReference>
<dbReference type="Pfam" id="PF00144">
    <property type="entry name" value="Beta-lactamase"/>
    <property type="match status" value="1"/>
</dbReference>
<dbReference type="InterPro" id="IPR012338">
    <property type="entry name" value="Beta-lactam/transpept-like"/>
</dbReference>
<comment type="caution">
    <text evidence="4">The sequence shown here is derived from an EMBL/GenBank/DDBJ whole genome shotgun (WGS) entry which is preliminary data.</text>
</comment>
<dbReference type="Gene3D" id="3.40.710.10">
    <property type="entry name" value="DD-peptidase/beta-lactamase superfamily"/>
    <property type="match status" value="1"/>
</dbReference>